<dbReference type="InterPro" id="IPR009057">
    <property type="entry name" value="Homeodomain-like_sf"/>
</dbReference>
<dbReference type="Pfam" id="PF07495">
    <property type="entry name" value="Y_Y_Y"/>
    <property type="match status" value="1"/>
</dbReference>
<feature type="domain" description="HTH araC/xylS-type" evidence="9">
    <location>
        <begin position="1218"/>
        <end position="1316"/>
    </location>
</feature>
<evidence type="ECO:0000256" key="5">
    <source>
        <dbReference type="ARBA" id="ARBA00023125"/>
    </source>
</evidence>
<dbReference type="PROSITE" id="PS01124">
    <property type="entry name" value="HTH_ARAC_FAMILY_2"/>
    <property type="match status" value="1"/>
</dbReference>
<dbReference type="InterPro" id="IPR011123">
    <property type="entry name" value="Y_Y_Y"/>
</dbReference>
<dbReference type="PROSITE" id="PS00041">
    <property type="entry name" value="HTH_ARAC_FAMILY_1"/>
    <property type="match status" value="1"/>
</dbReference>
<dbReference type="GO" id="GO:0003700">
    <property type="term" value="F:DNA-binding transcription factor activity"/>
    <property type="evidence" value="ECO:0007669"/>
    <property type="project" value="InterPro"/>
</dbReference>
<dbReference type="SMART" id="SM00342">
    <property type="entry name" value="HTH_ARAC"/>
    <property type="match status" value="1"/>
</dbReference>
<dbReference type="InterPro" id="IPR005467">
    <property type="entry name" value="His_kinase_dom"/>
</dbReference>
<dbReference type="InterPro" id="IPR004358">
    <property type="entry name" value="Sig_transdc_His_kin-like_C"/>
</dbReference>
<dbReference type="InterPro" id="IPR036097">
    <property type="entry name" value="HisK_dim/P_sf"/>
</dbReference>
<keyword evidence="3 7" id="KW-0597">Phosphoprotein</keyword>
<dbReference type="PANTHER" id="PTHR43547">
    <property type="entry name" value="TWO-COMPONENT HISTIDINE KINASE"/>
    <property type="match status" value="1"/>
</dbReference>
<feature type="domain" description="Response regulatory" evidence="11">
    <location>
        <begin position="1074"/>
        <end position="1189"/>
    </location>
</feature>
<dbReference type="SUPFAM" id="SSF47384">
    <property type="entry name" value="Homodimeric domain of signal transducing histidine kinase"/>
    <property type="match status" value="1"/>
</dbReference>
<dbReference type="Pfam" id="PF00512">
    <property type="entry name" value="HisKA"/>
    <property type="match status" value="1"/>
</dbReference>
<keyword evidence="8" id="KW-1133">Transmembrane helix</keyword>
<dbReference type="SMART" id="SM00388">
    <property type="entry name" value="HisKA"/>
    <property type="match status" value="1"/>
</dbReference>
<comment type="catalytic activity">
    <reaction evidence="1">
        <text>ATP + protein L-histidine = ADP + protein N-phospho-L-histidine.</text>
        <dbReference type="EC" id="2.7.13.3"/>
    </reaction>
</comment>
<gene>
    <name evidence="12" type="ORF">EV197_0776</name>
</gene>
<dbReference type="InterPro" id="IPR015943">
    <property type="entry name" value="WD40/YVTN_repeat-like_dom_sf"/>
</dbReference>
<evidence type="ECO:0000256" key="1">
    <source>
        <dbReference type="ARBA" id="ARBA00000085"/>
    </source>
</evidence>
<dbReference type="InterPro" id="IPR003661">
    <property type="entry name" value="HisK_dim/P_dom"/>
</dbReference>
<dbReference type="InterPro" id="IPR036890">
    <property type="entry name" value="HATPase_C_sf"/>
</dbReference>
<protein>
    <recommendedName>
        <fullName evidence="2">histidine kinase</fullName>
        <ecNumber evidence="2">2.7.13.3</ecNumber>
    </recommendedName>
</protein>
<dbReference type="CDD" id="cd17574">
    <property type="entry name" value="REC_OmpR"/>
    <property type="match status" value="1"/>
</dbReference>
<dbReference type="PANTHER" id="PTHR43547:SF2">
    <property type="entry name" value="HYBRID SIGNAL TRANSDUCTION HISTIDINE KINASE C"/>
    <property type="match status" value="1"/>
</dbReference>
<reference evidence="12 13" key="1">
    <citation type="submission" date="2019-02" db="EMBL/GenBank/DDBJ databases">
        <title>Genomic Encyclopedia of Type Strains, Phase IV (KMG-IV): sequencing the most valuable type-strain genomes for metagenomic binning, comparative biology and taxonomic classification.</title>
        <authorList>
            <person name="Goeker M."/>
        </authorList>
    </citation>
    <scope>NUCLEOTIDE SEQUENCE [LARGE SCALE GENOMIC DNA]</scope>
    <source>
        <strain evidence="12 13">DSM 17196</strain>
    </source>
</reference>
<sequence length="1316" mass="151346">MKPITIVVYLYTFILVYCGNIYAQNRTSFEVKRYTIFDGLSNNWITDIHQDEDGFLWFATQYGINRFDGKNFKKFTYKAGDSSSLKGNWVRSISQLKDGKIGIGTFGGGVMILDPYQEKFTELKILPDTIDYNSNVINKTKKLITDKGNNIWISGLTGTFRFNIADSTLTSFYTKGTDNISISSDGTILILGKKKYQNLENQQDQASIFRVMNDSIKRISYDKDINDILNMLSISKDSLLIYKTNELLIQNHKGDSVFRKKLNFESTYKSSLNDRPFIFKDKKNRVWVNGGDKVYRFSSNYQKRDVITLGKLLGLPPTSQVRANCMFQDNEDNYWIGTNLGAFQLIKHKPFHHPILGKVGQVREIIDCDDQVWFALTDGVYRWDRNSSNPIEKINNHTIYAMTCGSDGFVYIFASDTEKKTDLIKINPHNTSEEYFYFQDLEFTPSDTWSITEDKNQRLWIAQWDNIIIHDLKNQSYFGIPLFSENTGVIDLYYDKLDNMWIGSLGKGLLKITNASEIKKGTNYTYTIYEYNPKDPNSISSNLVQSIAQDEKGTLWIGTDGGLNSLDIETKKFKRFLRSEEMPNDKILNVISDKKGKLWLGTISDGILSYDIESGQFDNFMTTDGLYDNSMLIGSAHIDKNDFIWMGSESGLQYFHPDKLVSSIKKSPNMIWESYTKFRADTTLHYKFPSKNKLGDKKIEIYPEDQSINFKFRALTFEKQDKVRYQFKLGNYHKDWLPPQKDGDLRLSYIPKGKYQLKVKATFEDQQEAMYTAIPIVVYPVWYKTNFAYILYSLLAAAMIWLIYRIQLRRKIAEAEREYISDLSKVKSRWFNLIAHEFRTPLTVILGATDQIKAKLKHQKISLATSHLNQIEDQTNHLSNQVQKILEIAQMQDKQLDMQLDNGDFIAFQKYLFQSFTSLAKQKNLELKFITSHQSIFASYDEDKWKKITYNLISNAIKYNKIGGTITLNIAVDVENAMVNLSVTDTGVGISKPYVSRLFEPFSKESPGNAEGVGLGLTLTRELVQLLGGTIGVQSKKNKGSTFVINAPIDLLINEDDKPVQADFIAIEDNSNPIVLIAEDHKEVRDYIKFCLEDNFFVLEAKNGLDAWKLCKKHIPDLVISDITMPNWDGIRLGTEIRKHVETDHIPFILLTAKSGQANQLEGLKIGAEAYLTKPFDRNELLVRVNNLISTRKKLQQKYQSGDVTITPNHKVIDQFMKKVIETIKKELDNDEFGVPQLAENLNISRVHLYRKLKNLTGLSPTKFIRKIRLQKAEELIIKNELSISEIAYMTGFKDPAYFTRVYVEEFGKPPSDFRK</sequence>
<dbReference type="InterPro" id="IPR011047">
    <property type="entry name" value="Quinoprotein_ADH-like_sf"/>
</dbReference>
<dbReference type="Pfam" id="PF12833">
    <property type="entry name" value="HTH_18"/>
    <property type="match status" value="1"/>
</dbReference>
<dbReference type="CDD" id="cd00082">
    <property type="entry name" value="HisKA"/>
    <property type="match status" value="1"/>
</dbReference>
<feature type="modified residue" description="4-aspartylphosphate" evidence="7">
    <location>
        <position position="1122"/>
    </location>
</feature>
<dbReference type="Proteomes" id="UP000292262">
    <property type="component" value="Unassembled WGS sequence"/>
</dbReference>
<dbReference type="SUPFAM" id="SSF46689">
    <property type="entry name" value="Homeodomain-like"/>
    <property type="match status" value="1"/>
</dbReference>
<dbReference type="Gene3D" id="2.60.40.10">
    <property type="entry name" value="Immunoglobulins"/>
    <property type="match status" value="1"/>
</dbReference>
<keyword evidence="6" id="KW-0804">Transcription</keyword>
<organism evidence="12 13">
    <name type="scientific">Aquimarina brevivitae</name>
    <dbReference type="NCBI Taxonomy" id="323412"/>
    <lineage>
        <taxon>Bacteria</taxon>
        <taxon>Pseudomonadati</taxon>
        <taxon>Bacteroidota</taxon>
        <taxon>Flavobacteriia</taxon>
        <taxon>Flavobacteriales</taxon>
        <taxon>Flavobacteriaceae</taxon>
        <taxon>Aquimarina</taxon>
    </lineage>
</organism>
<dbReference type="SUPFAM" id="SSF52172">
    <property type="entry name" value="CheY-like"/>
    <property type="match status" value="1"/>
</dbReference>
<evidence type="ECO:0000313" key="12">
    <source>
        <dbReference type="EMBL" id="RZS99554.1"/>
    </source>
</evidence>
<keyword evidence="4" id="KW-0805">Transcription regulation</keyword>
<keyword evidence="8" id="KW-0472">Membrane</keyword>
<dbReference type="Gene3D" id="3.40.50.2300">
    <property type="match status" value="1"/>
</dbReference>
<evidence type="ECO:0000256" key="6">
    <source>
        <dbReference type="ARBA" id="ARBA00023163"/>
    </source>
</evidence>
<evidence type="ECO:0000256" key="7">
    <source>
        <dbReference type="PROSITE-ProRule" id="PRU00169"/>
    </source>
</evidence>
<dbReference type="EMBL" id="SGXE01000001">
    <property type="protein sequence ID" value="RZS99554.1"/>
    <property type="molecule type" value="Genomic_DNA"/>
</dbReference>
<dbReference type="OrthoDB" id="358279at2"/>
<feature type="domain" description="Histidine kinase" evidence="10">
    <location>
        <begin position="833"/>
        <end position="1051"/>
    </location>
</feature>
<dbReference type="SMART" id="SM00448">
    <property type="entry name" value="REC"/>
    <property type="match status" value="1"/>
</dbReference>
<keyword evidence="5" id="KW-0238">DNA-binding</keyword>
<dbReference type="SUPFAM" id="SSF63829">
    <property type="entry name" value="Calcium-dependent phosphotriesterase"/>
    <property type="match status" value="1"/>
</dbReference>
<keyword evidence="13" id="KW-1185">Reference proteome</keyword>
<evidence type="ECO:0000256" key="4">
    <source>
        <dbReference type="ARBA" id="ARBA00023015"/>
    </source>
</evidence>
<dbReference type="InterPro" id="IPR011110">
    <property type="entry name" value="Reg_prop"/>
</dbReference>
<evidence type="ECO:0000256" key="8">
    <source>
        <dbReference type="SAM" id="Phobius"/>
    </source>
</evidence>
<evidence type="ECO:0000259" key="9">
    <source>
        <dbReference type="PROSITE" id="PS01124"/>
    </source>
</evidence>
<name>A0A4Q7PGC2_9FLAO</name>
<dbReference type="SUPFAM" id="SSF55874">
    <property type="entry name" value="ATPase domain of HSP90 chaperone/DNA topoisomerase II/histidine kinase"/>
    <property type="match status" value="1"/>
</dbReference>
<dbReference type="PROSITE" id="PS50110">
    <property type="entry name" value="RESPONSE_REGULATORY"/>
    <property type="match status" value="1"/>
</dbReference>
<dbReference type="InterPro" id="IPR011006">
    <property type="entry name" value="CheY-like_superfamily"/>
</dbReference>
<evidence type="ECO:0000313" key="13">
    <source>
        <dbReference type="Proteomes" id="UP000292262"/>
    </source>
</evidence>
<dbReference type="RefSeq" id="WP_130285380.1">
    <property type="nucleotide sequence ID" value="NZ_SGXE01000001.1"/>
</dbReference>
<dbReference type="GO" id="GO:0043565">
    <property type="term" value="F:sequence-specific DNA binding"/>
    <property type="evidence" value="ECO:0007669"/>
    <property type="project" value="InterPro"/>
</dbReference>
<dbReference type="GO" id="GO:0000155">
    <property type="term" value="F:phosphorelay sensor kinase activity"/>
    <property type="evidence" value="ECO:0007669"/>
    <property type="project" value="InterPro"/>
</dbReference>
<keyword evidence="8" id="KW-0812">Transmembrane</keyword>
<dbReference type="InterPro" id="IPR001789">
    <property type="entry name" value="Sig_transdc_resp-reg_receiver"/>
</dbReference>
<dbReference type="Gene3D" id="1.10.287.130">
    <property type="match status" value="1"/>
</dbReference>
<dbReference type="InterPro" id="IPR018062">
    <property type="entry name" value="HTH_AraC-typ_CS"/>
</dbReference>
<feature type="transmembrane region" description="Helical" evidence="8">
    <location>
        <begin position="6"/>
        <end position="23"/>
    </location>
</feature>
<evidence type="ECO:0000259" key="10">
    <source>
        <dbReference type="PROSITE" id="PS50109"/>
    </source>
</evidence>
<dbReference type="Gene3D" id="1.10.10.60">
    <property type="entry name" value="Homeodomain-like"/>
    <property type="match status" value="1"/>
</dbReference>
<dbReference type="Gene3D" id="3.30.565.10">
    <property type="entry name" value="Histidine kinase-like ATPase, C-terminal domain"/>
    <property type="match status" value="1"/>
</dbReference>
<proteinExistence type="predicted"/>
<dbReference type="PROSITE" id="PS50109">
    <property type="entry name" value="HIS_KIN"/>
    <property type="match status" value="1"/>
</dbReference>
<dbReference type="SUPFAM" id="SSF50998">
    <property type="entry name" value="Quinoprotein alcohol dehydrogenase-like"/>
    <property type="match status" value="1"/>
</dbReference>
<comment type="caution">
    <text evidence="12">The sequence shown here is derived from an EMBL/GenBank/DDBJ whole genome shotgun (WGS) entry which is preliminary data.</text>
</comment>
<dbReference type="EC" id="2.7.13.3" evidence="2"/>
<dbReference type="InterPro" id="IPR003594">
    <property type="entry name" value="HATPase_dom"/>
</dbReference>
<dbReference type="Pfam" id="PF02518">
    <property type="entry name" value="HATPase_c"/>
    <property type="match status" value="1"/>
</dbReference>
<dbReference type="CDD" id="cd00075">
    <property type="entry name" value="HATPase"/>
    <property type="match status" value="1"/>
</dbReference>
<evidence type="ECO:0000256" key="2">
    <source>
        <dbReference type="ARBA" id="ARBA00012438"/>
    </source>
</evidence>
<dbReference type="InterPro" id="IPR013783">
    <property type="entry name" value="Ig-like_fold"/>
</dbReference>
<dbReference type="Gene3D" id="2.130.10.10">
    <property type="entry name" value="YVTN repeat-like/Quinoprotein amine dehydrogenase"/>
    <property type="match status" value="2"/>
</dbReference>
<evidence type="ECO:0000259" key="11">
    <source>
        <dbReference type="PROSITE" id="PS50110"/>
    </source>
</evidence>
<dbReference type="PRINTS" id="PR00344">
    <property type="entry name" value="BCTRLSENSOR"/>
</dbReference>
<accession>A0A4Q7PGC2</accession>
<dbReference type="InterPro" id="IPR018060">
    <property type="entry name" value="HTH_AraC"/>
</dbReference>
<dbReference type="Pfam" id="PF00072">
    <property type="entry name" value="Response_reg"/>
    <property type="match status" value="1"/>
</dbReference>
<dbReference type="Pfam" id="PF07494">
    <property type="entry name" value="Reg_prop"/>
    <property type="match status" value="2"/>
</dbReference>
<evidence type="ECO:0000256" key="3">
    <source>
        <dbReference type="ARBA" id="ARBA00022553"/>
    </source>
</evidence>
<dbReference type="SMART" id="SM00387">
    <property type="entry name" value="HATPase_c"/>
    <property type="match status" value="1"/>
</dbReference>